<feature type="compositionally biased region" description="Polar residues" evidence="5">
    <location>
        <begin position="444"/>
        <end position="453"/>
    </location>
</feature>
<feature type="compositionally biased region" description="Polar residues" evidence="5">
    <location>
        <begin position="575"/>
        <end position="594"/>
    </location>
</feature>
<dbReference type="EMBL" id="JASPKY010000041">
    <property type="protein sequence ID" value="KAK9746226.1"/>
    <property type="molecule type" value="Genomic_DNA"/>
</dbReference>
<dbReference type="SUPFAM" id="SSF143575">
    <property type="entry name" value="GAS2 domain-like"/>
    <property type="match status" value="1"/>
</dbReference>
<feature type="compositionally biased region" description="Polar residues" evidence="5">
    <location>
        <begin position="521"/>
        <end position="537"/>
    </location>
</feature>
<feature type="region of interest" description="Disordered" evidence="5">
    <location>
        <begin position="282"/>
        <end position="386"/>
    </location>
</feature>
<dbReference type="GO" id="GO:0008017">
    <property type="term" value="F:microtubule binding"/>
    <property type="evidence" value="ECO:0007669"/>
    <property type="project" value="InterPro"/>
</dbReference>
<dbReference type="Proteomes" id="UP001458880">
    <property type="component" value="Unassembled WGS sequence"/>
</dbReference>
<feature type="compositionally biased region" description="Polar residues" evidence="5">
    <location>
        <begin position="314"/>
        <end position="329"/>
    </location>
</feature>
<feature type="domain" description="GAR" evidence="6">
    <location>
        <begin position="175"/>
        <end position="247"/>
    </location>
</feature>
<dbReference type="GO" id="GO:1904825">
    <property type="term" value="P:protein localization to microtubule plus-end"/>
    <property type="evidence" value="ECO:0007669"/>
    <property type="project" value="TreeGrafter"/>
</dbReference>
<keyword evidence="3" id="KW-0206">Cytoskeleton</keyword>
<evidence type="ECO:0000259" key="6">
    <source>
        <dbReference type="PROSITE" id="PS51460"/>
    </source>
</evidence>
<dbReference type="GO" id="GO:0008093">
    <property type="term" value="F:cytoskeletal anchor activity"/>
    <property type="evidence" value="ECO:0007669"/>
    <property type="project" value="TreeGrafter"/>
</dbReference>
<gene>
    <name evidence="7" type="ORF">QE152_g6243</name>
</gene>
<feature type="region of interest" description="Disordered" evidence="5">
    <location>
        <begin position="124"/>
        <end position="144"/>
    </location>
</feature>
<dbReference type="GO" id="GO:0035371">
    <property type="term" value="C:microtubule plus-end"/>
    <property type="evidence" value="ECO:0007669"/>
    <property type="project" value="TreeGrafter"/>
</dbReference>
<feature type="compositionally biased region" description="Acidic residues" evidence="5">
    <location>
        <begin position="135"/>
        <end position="144"/>
    </location>
</feature>
<dbReference type="InterPro" id="IPR036872">
    <property type="entry name" value="CH_dom_sf"/>
</dbReference>
<evidence type="ECO:0000313" key="8">
    <source>
        <dbReference type="Proteomes" id="UP001458880"/>
    </source>
</evidence>
<dbReference type="GO" id="GO:0051015">
    <property type="term" value="F:actin filament binding"/>
    <property type="evidence" value="ECO:0007669"/>
    <property type="project" value="TreeGrafter"/>
</dbReference>
<organism evidence="7 8">
    <name type="scientific">Popillia japonica</name>
    <name type="common">Japanese beetle</name>
    <dbReference type="NCBI Taxonomy" id="7064"/>
    <lineage>
        <taxon>Eukaryota</taxon>
        <taxon>Metazoa</taxon>
        <taxon>Ecdysozoa</taxon>
        <taxon>Arthropoda</taxon>
        <taxon>Hexapoda</taxon>
        <taxon>Insecta</taxon>
        <taxon>Pterygota</taxon>
        <taxon>Neoptera</taxon>
        <taxon>Endopterygota</taxon>
        <taxon>Coleoptera</taxon>
        <taxon>Polyphaga</taxon>
        <taxon>Scarabaeiformia</taxon>
        <taxon>Scarabaeidae</taxon>
        <taxon>Rutelinae</taxon>
        <taxon>Popillia</taxon>
    </lineage>
</organism>
<dbReference type="Gene3D" id="1.10.418.10">
    <property type="entry name" value="Calponin-like domain"/>
    <property type="match status" value="1"/>
</dbReference>
<comment type="subcellular location">
    <subcellularLocation>
        <location evidence="1">Cytoplasm</location>
        <location evidence="1">Cytoskeleton</location>
    </subcellularLocation>
</comment>
<feature type="region of interest" description="Disordered" evidence="5">
    <location>
        <begin position="492"/>
        <end position="594"/>
    </location>
</feature>
<dbReference type="GO" id="GO:0001725">
    <property type="term" value="C:stress fiber"/>
    <property type="evidence" value="ECO:0007669"/>
    <property type="project" value="TreeGrafter"/>
</dbReference>
<dbReference type="GO" id="GO:0031110">
    <property type="term" value="P:regulation of microtubule polymerization or depolymerization"/>
    <property type="evidence" value="ECO:0007669"/>
    <property type="project" value="TreeGrafter"/>
</dbReference>
<feature type="region of interest" description="Disordered" evidence="5">
    <location>
        <begin position="408"/>
        <end position="458"/>
    </location>
</feature>
<evidence type="ECO:0000256" key="4">
    <source>
        <dbReference type="ARBA" id="ARBA00038441"/>
    </source>
</evidence>
<dbReference type="SUPFAM" id="SSF47576">
    <property type="entry name" value="Calponin-homology domain, CH-domain"/>
    <property type="match status" value="1"/>
</dbReference>
<accession>A0AAW1ML83</accession>
<dbReference type="GO" id="GO:0051764">
    <property type="term" value="P:actin crosslink formation"/>
    <property type="evidence" value="ECO:0007669"/>
    <property type="project" value="TreeGrafter"/>
</dbReference>
<name>A0AAW1ML83_POPJA</name>
<dbReference type="InterPro" id="IPR003108">
    <property type="entry name" value="GAR_dom"/>
</dbReference>
<dbReference type="PROSITE" id="PS51460">
    <property type="entry name" value="GAR"/>
    <property type="match status" value="1"/>
</dbReference>
<dbReference type="InterPro" id="IPR036534">
    <property type="entry name" value="GAR_dom_sf"/>
</dbReference>
<evidence type="ECO:0000256" key="1">
    <source>
        <dbReference type="ARBA" id="ARBA00004245"/>
    </source>
</evidence>
<dbReference type="PANTHER" id="PTHR46756:SF18">
    <property type="entry name" value="GAS2-LIKE PROTEIN PICKLED EGGS"/>
    <property type="match status" value="1"/>
</dbReference>
<evidence type="ECO:0000256" key="5">
    <source>
        <dbReference type="SAM" id="MobiDB-lite"/>
    </source>
</evidence>
<dbReference type="SMART" id="SM00243">
    <property type="entry name" value="GAS2"/>
    <property type="match status" value="1"/>
</dbReference>
<comment type="similarity">
    <text evidence="4">Belongs to the GAS2 family.</text>
</comment>
<evidence type="ECO:0000313" key="7">
    <source>
        <dbReference type="EMBL" id="KAK9746226.1"/>
    </source>
</evidence>
<evidence type="ECO:0000256" key="2">
    <source>
        <dbReference type="ARBA" id="ARBA00022490"/>
    </source>
</evidence>
<dbReference type="Gene3D" id="3.30.920.20">
    <property type="entry name" value="Gas2-like domain"/>
    <property type="match status" value="1"/>
</dbReference>
<dbReference type="Pfam" id="PF02187">
    <property type="entry name" value="GAS2"/>
    <property type="match status" value="1"/>
</dbReference>
<keyword evidence="8" id="KW-1185">Reference proteome</keyword>
<sequence>MSRFLMQHANAVKVQAAEYVQKKQARKVMTRSITGSLAQAQTLQEIADVKFFSSAKAGTFFARDNILECLLFESDDLILRKNEKHVILCLLEVARRGAKFGMLAPMLVQMERQIDREIAADQRALGQHNGNENENGLDDDSDSEMEDEQLMLTYGPLPQIVTNDLKSLDEMIVTNDLKSLDEMVRDLVAKCTCPTQFPMIRVSEGKYRIGDTKVLIFVRILRNHVMVRVGGGWDTLAHYLDKHDPCRCRAQHRTTQSARLVNKPGAMDLAGAHVYYERAPSHINNVTDSPEKKGYLSPPTGIRSRSRSPSASALTQFDSRRSASPNLQRKSLAPPHSRSRSPTPNFTSTHITKLATNKNLLKNSVPQSTGNVLSTSPSNTATKYANNKTQSSVISTMQFPATCKTETSLQVSDHSTDHSDNTSEVSDEGYRSLGLVPGDKTRNRSSLYSQNSAEDAEYIEHQDSIDLEDDTNDMGLRKTHFSEKIYKDNPEIRRQQQQQQQQQQQHQHQQQQQTQQNQQTPARSIQQAPPSLPSRSNSVDRMELPVAKSTSSPRKSIPKYASNINNTWSARPKNTRASLTPESFTSPFNRTSPARRSIASFQPQTRGTQSANTSPTKINFRQQLIRAAKQGDNDEIVIEEVHKLLRQYVSQNSLNEFDDFKTKTEENRNVIKGRKDSRPNLATRIPGPVSARMC</sequence>
<evidence type="ECO:0000256" key="3">
    <source>
        <dbReference type="ARBA" id="ARBA00023212"/>
    </source>
</evidence>
<reference evidence="7 8" key="1">
    <citation type="journal article" date="2024" name="BMC Genomics">
        <title>De novo assembly and annotation of Popillia japonica's genome with initial clues to its potential as an invasive pest.</title>
        <authorList>
            <person name="Cucini C."/>
            <person name="Boschi S."/>
            <person name="Funari R."/>
            <person name="Cardaioli E."/>
            <person name="Iannotti N."/>
            <person name="Marturano G."/>
            <person name="Paoli F."/>
            <person name="Bruttini M."/>
            <person name="Carapelli A."/>
            <person name="Frati F."/>
            <person name="Nardi F."/>
        </authorList>
    </citation>
    <scope>NUCLEOTIDE SEQUENCE [LARGE SCALE GENOMIC DNA]</scope>
    <source>
        <strain evidence="7">DMR45628</strain>
    </source>
</reference>
<comment type="caution">
    <text evidence="7">The sequence shown here is derived from an EMBL/GenBank/DDBJ whole genome shotgun (WGS) entry which is preliminary data.</text>
</comment>
<dbReference type="GO" id="GO:0005884">
    <property type="term" value="C:actin filament"/>
    <property type="evidence" value="ECO:0007669"/>
    <property type="project" value="TreeGrafter"/>
</dbReference>
<proteinExistence type="inferred from homology"/>
<protein>
    <submittedName>
        <fullName evidence="7">Growth-Arrest-Specific Protein 2 Domain</fullName>
    </submittedName>
</protein>
<dbReference type="FunFam" id="3.30.920.20:FF:000004">
    <property type="entry name" value="GAS2-like protein 1 isoform X1"/>
    <property type="match status" value="1"/>
</dbReference>
<dbReference type="AlphaFoldDB" id="A0AAW1ML83"/>
<feature type="compositionally biased region" description="Polar residues" evidence="5">
    <location>
        <begin position="340"/>
        <end position="386"/>
    </location>
</feature>
<keyword evidence="2" id="KW-0963">Cytoplasm</keyword>
<dbReference type="PANTHER" id="PTHR46756">
    <property type="entry name" value="TRANSGELIN"/>
    <property type="match status" value="1"/>
</dbReference>
<dbReference type="GO" id="GO:0001578">
    <property type="term" value="P:microtubule bundle formation"/>
    <property type="evidence" value="ECO:0007669"/>
    <property type="project" value="TreeGrafter"/>
</dbReference>
<feature type="compositionally biased region" description="Low complexity" evidence="5">
    <location>
        <begin position="495"/>
        <end position="520"/>
    </location>
</feature>
<dbReference type="GO" id="GO:0005737">
    <property type="term" value="C:cytoplasm"/>
    <property type="evidence" value="ECO:0007669"/>
    <property type="project" value="TreeGrafter"/>
</dbReference>